<evidence type="ECO:0000256" key="3">
    <source>
        <dbReference type="ARBA" id="ARBA00023163"/>
    </source>
</evidence>
<dbReference type="InterPro" id="IPR047057">
    <property type="entry name" value="MerR_fam"/>
</dbReference>
<dbReference type="GO" id="GO:0003677">
    <property type="term" value="F:DNA binding"/>
    <property type="evidence" value="ECO:0007669"/>
    <property type="project" value="UniProtKB-KW"/>
</dbReference>
<sequence length="131" mass="15182">MEGMTRGELAKQTGLSTATIRYYEDSGILPAPDRTASGYRTYSEDYLVKIKFIKDSKSLGYSLKEIQDVLQMLSHDMDPETLKRLVREKSLEIDERIAMLHTIQTVLANLLETPKEEIHEYLQSFRQEPKR</sequence>
<evidence type="ECO:0000259" key="4">
    <source>
        <dbReference type="PROSITE" id="PS50937"/>
    </source>
</evidence>
<dbReference type="InterPro" id="IPR009061">
    <property type="entry name" value="DNA-bd_dom_put_sf"/>
</dbReference>
<evidence type="ECO:0000256" key="1">
    <source>
        <dbReference type="ARBA" id="ARBA00023015"/>
    </source>
</evidence>
<dbReference type="OrthoDB" id="9791488at2"/>
<name>A0A2Z2KF70_9BACL</name>
<reference evidence="5 6" key="1">
    <citation type="submission" date="2017-06" db="EMBL/GenBank/DDBJ databases">
        <title>Complete genome sequence of Paenibacillus donghaensis KCTC 13049T isolated from East Sea sediment, South Korea.</title>
        <authorList>
            <person name="Jung B.K."/>
            <person name="Hong S.-J."/>
            <person name="Shin J.-H."/>
        </authorList>
    </citation>
    <scope>NUCLEOTIDE SEQUENCE [LARGE SCALE GENOMIC DNA]</scope>
    <source>
        <strain evidence="5 6">KCTC 13049</strain>
    </source>
</reference>
<dbReference type="PROSITE" id="PS50937">
    <property type="entry name" value="HTH_MERR_2"/>
    <property type="match status" value="1"/>
</dbReference>
<keyword evidence="6" id="KW-1185">Reference proteome</keyword>
<evidence type="ECO:0000313" key="5">
    <source>
        <dbReference type="EMBL" id="ASA24764.1"/>
    </source>
</evidence>
<gene>
    <name evidence="5" type="ORF">B9T62_30810</name>
</gene>
<evidence type="ECO:0000256" key="2">
    <source>
        <dbReference type="ARBA" id="ARBA00023125"/>
    </source>
</evidence>
<keyword evidence="1" id="KW-0805">Transcription regulation</keyword>
<dbReference type="EMBL" id="CP021780">
    <property type="protein sequence ID" value="ASA24764.1"/>
    <property type="molecule type" value="Genomic_DNA"/>
</dbReference>
<dbReference type="PANTHER" id="PTHR30204:SF94">
    <property type="entry name" value="HEAVY METAL-DEPENDENT TRANSCRIPTIONAL REGULATOR HI_0293-RELATED"/>
    <property type="match status" value="1"/>
</dbReference>
<dbReference type="SUPFAM" id="SSF46955">
    <property type="entry name" value="Putative DNA-binding domain"/>
    <property type="match status" value="1"/>
</dbReference>
<feature type="domain" description="HTH merR-type" evidence="4">
    <location>
        <begin position="3"/>
        <end position="72"/>
    </location>
</feature>
<dbReference type="AlphaFoldDB" id="A0A2Z2KF70"/>
<dbReference type="Pfam" id="PF13411">
    <property type="entry name" value="MerR_1"/>
    <property type="match status" value="1"/>
</dbReference>
<dbReference type="InterPro" id="IPR000551">
    <property type="entry name" value="MerR-type_HTH_dom"/>
</dbReference>
<dbReference type="KEGG" id="pdh:B9T62_30810"/>
<proteinExistence type="predicted"/>
<dbReference type="Gene3D" id="1.10.1660.10">
    <property type="match status" value="1"/>
</dbReference>
<keyword evidence="2" id="KW-0238">DNA-binding</keyword>
<dbReference type="Proteomes" id="UP000249890">
    <property type="component" value="Chromosome"/>
</dbReference>
<keyword evidence="3" id="KW-0804">Transcription</keyword>
<protein>
    <submittedName>
        <fullName evidence="5">Transcriptional regulator</fullName>
    </submittedName>
</protein>
<dbReference type="PROSITE" id="PS00552">
    <property type="entry name" value="HTH_MERR_1"/>
    <property type="match status" value="1"/>
</dbReference>
<accession>A0A2Z2KF70</accession>
<dbReference type="RefSeq" id="WP_087918732.1">
    <property type="nucleotide sequence ID" value="NZ_CP021780.1"/>
</dbReference>
<dbReference type="GO" id="GO:0003700">
    <property type="term" value="F:DNA-binding transcription factor activity"/>
    <property type="evidence" value="ECO:0007669"/>
    <property type="project" value="InterPro"/>
</dbReference>
<evidence type="ECO:0000313" key="6">
    <source>
        <dbReference type="Proteomes" id="UP000249890"/>
    </source>
</evidence>
<dbReference type="SMART" id="SM00422">
    <property type="entry name" value="HTH_MERR"/>
    <property type="match status" value="1"/>
</dbReference>
<organism evidence="5 6">
    <name type="scientific">Paenibacillus donghaensis</name>
    <dbReference type="NCBI Taxonomy" id="414771"/>
    <lineage>
        <taxon>Bacteria</taxon>
        <taxon>Bacillati</taxon>
        <taxon>Bacillota</taxon>
        <taxon>Bacilli</taxon>
        <taxon>Bacillales</taxon>
        <taxon>Paenibacillaceae</taxon>
        <taxon>Paenibacillus</taxon>
    </lineage>
</organism>
<dbReference type="PANTHER" id="PTHR30204">
    <property type="entry name" value="REDOX-CYCLING DRUG-SENSING TRANSCRIPTIONAL ACTIVATOR SOXR"/>
    <property type="match status" value="1"/>
</dbReference>
<dbReference type="PRINTS" id="PR00040">
    <property type="entry name" value="HTHMERR"/>
</dbReference>